<keyword evidence="2 4" id="KW-0378">Hydrolase</keyword>
<evidence type="ECO:0000313" key="4">
    <source>
        <dbReference type="EMBL" id="MDN3205458.1"/>
    </source>
</evidence>
<dbReference type="EMBL" id="JAUEPH010000006">
    <property type="protein sequence ID" value="MDN3205458.1"/>
    <property type="molecule type" value="Genomic_DNA"/>
</dbReference>
<accession>A0ABT7YG01</accession>
<comment type="caution">
    <text evidence="4">The sequence shown here is derived from an EMBL/GenBank/DDBJ whole genome shotgun (WGS) entry which is preliminary data.</text>
</comment>
<sequence>MLNIFHEGQSLEKATKVAILIHGRGASVSSILSLQEHLNLEDFALVLPQAENNSWYPYSFMAPDHMNEPSLSNAIQEIDHIVQDLLKQGFSSDRIYLIGFSQGACLSLEYAGRNPKKYGGVIAFTGGLIGEQLDIPKYKGDFEGAPIFIGSSEEDMHVPLSRIEDSKEVLKSMGAKVNMLIFPDRYHTIRQEEVDWVNLNILTSKKKMMV</sequence>
<dbReference type="SUPFAM" id="SSF53474">
    <property type="entry name" value="alpha/beta-Hydrolases"/>
    <property type="match status" value="1"/>
</dbReference>
<evidence type="ECO:0000256" key="2">
    <source>
        <dbReference type="ARBA" id="ARBA00022801"/>
    </source>
</evidence>
<dbReference type="InterPro" id="IPR003140">
    <property type="entry name" value="PLipase/COase/thioEstase"/>
</dbReference>
<dbReference type="Pfam" id="PF02230">
    <property type="entry name" value="Abhydrolase_2"/>
    <property type="match status" value="1"/>
</dbReference>
<evidence type="ECO:0000313" key="5">
    <source>
        <dbReference type="Proteomes" id="UP001171916"/>
    </source>
</evidence>
<dbReference type="InterPro" id="IPR029058">
    <property type="entry name" value="AB_hydrolase_fold"/>
</dbReference>
<dbReference type="Proteomes" id="UP001171916">
    <property type="component" value="Unassembled WGS sequence"/>
</dbReference>
<keyword evidence="5" id="KW-1185">Reference proteome</keyword>
<dbReference type="PANTHER" id="PTHR10655">
    <property type="entry name" value="LYSOPHOSPHOLIPASE-RELATED"/>
    <property type="match status" value="1"/>
</dbReference>
<gene>
    <name evidence="4" type="ORF">QVH07_14955</name>
</gene>
<proteinExistence type="inferred from homology"/>
<feature type="domain" description="Phospholipase/carboxylesterase/thioesterase" evidence="3">
    <location>
        <begin position="12"/>
        <end position="197"/>
    </location>
</feature>
<organism evidence="4 5">
    <name type="scientific">Algoriphagus sediminis</name>
    <dbReference type="NCBI Taxonomy" id="3057113"/>
    <lineage>
        <taxon>Bacteria</taxon>
        <taxon>Pseudomonadati</taxon>
        <taxon>Bacteroidota</taxon>
        <taxon>Cytophagia</taxon>
        <taxon>Cytophagales</taxon>
        <taxon>Cyclobacteriaceae</taxon>
        <taxon>Algoriphagus</taxon>
    </lineage>
</organism>
<reference evidence="4" key="1">
    <citation type="submission" date="2023-06" db="EMBL/GenBank/DDBJ databases">
        <title>Robiginitalea aurantiacus sp. nov. and Algoriphagus sediminis sp. nov., isolated from coastal sediment.</title>
        <authorList>
            <person name="Zhou Z.Y."/>
            <person name="An J."/>
            <person name="Jia Y.W."/>
            <person name="Du Z.J."/>
        </authorList>
    </citation>
    <scope>NUCLEOTIDE SEQUENCE</scope>
    <source>
        <strain evidence="4">C2-7</strain>
    </source>
</reference>
<evidence type="ECO:0000256" key="1">
    <source>
        <dbReference type="ARBA" id="ARBA00006499"/>
    </source>
</evidence>
<name>A0ABT7YG01_9BACT</name>
<evidence type="ECO:0000259" key="3">
    <source>
        <dbReference type="Pfam" id="PF02230"/>
    </source>
</evidence>
<dbReference type="PANTHER" id="PTHR10655:SF17">
    <property type="entry name" value="LYSOPHOSPHOLIPASE-LIKE PROTEIN 1"/>
    <property type="match status" value="1"/>
</dbReference>
<protein>
    <submittedName>
        <fullName evidence="4">Dienelactone hydrolase family protein</fullName>
    </submittedName>
</protein>
<comment type="similarity">
    <text evidence="1">Belongs to the AB hydrolase superfamily. AB hydrolase 2 family.</text>
</comment>
<dbReference type="InterPro" id="IPR050565">
    <property type="entry name" value="LYPA1-2/EST-like"/>
</dbReference>
<dbReference type="Gene3D" id="3.40.50.1820">
    <property type="entry name" value="alpha/beta hydrolase"/>
    <property type="match status" value="1"/>
</dbReference>
<dbReference type="RefSeq" id="WP_290001874.1">
    <property type="nucleotide sequence ID" value="NZ_JAUEPH010000006.1"/>
</dbReference>
<dbReference type="GO" id="GO:0016787">
    <property type="term" value="F:hydrolase activity"/>
    <property type="evidence" value="ECO:0007669"/>
    <property type="project" value="UniProtKB-KW"/>
</dbReference>